<protein>
    <submittedName>
        <fullName evidence="2">Uncharacterized protein</fullName>
    </submittedName>
</protein>
<feature type="region of interest" description="Disordered" evidence="1">
    <location>
        <begin position="76"/>
        <end position="162"/>
    </location>
</feature>
<feature type="compositionally biased region" description="Basic and acidic residues" evidence="1">
    <location>
        <begin position="11"/>
        <end position="32"/>
    </location>
</feature>
<feature type="compositionally biased region" description="Polar residues" evidence="1">
    <location>
        <begin position="78"/>
        <end position="90"/>
    </location>
</feature>
<evidence type="ECO:0000313" key="2">
    <source>
        <dbReference type="EMBL" id="CAI4060393.1"/>
    </source>
</evidence>
<proteinExistence type="predicted"/>
<sequence>MQKNIGGNEINYKELSDDESWRVGDCSSHDSTNDSVTIASKKGNVTDDTVLQTQQKLSENIIEPEVLPGHINIEKYVESQNSDNETSQGVEVQPESIVTSSSDNDTQNDDYSTDKESHHLPLVVNVMDNTDQAYDKPNKAESKNNSDTKVSHRKIIMKSEYN</sequence>
<accession>A0AA35JI41</accession>
<gene>
    <name evidence="2" type="primary">SUVC05G2230</name>
    <name evidence="2" type="ORF">SUVC_05G2230</name>
</gene>
<dbReference type="AlphaFoldDB" id="A0AA35JI41"/>
<organism evidence="2 3">
    <name type="scientific">Saccharomyces uvarum</name>
    <name type="common">Yeast</name>
    <name type="synonym">Saccharomyces bayanus var. uvarum</name>
    <dbReference type="NCBI Taxonomy" id="230603"/>
    <lineage>
        <taxon>Eukaryota</taxon>
        <taxon>Fungi</taxon>
        <taxon>Dikarya</taxon>
        <taxon>Ascomycota</taxon>
        <taxon>Saccharomycotina</taxon>
        <taxon>Saccharomycetes</taxon>
        <taxon>Saccharomycetales</taxon>
        <taxon>Saccharomycetaceae</taxon>
        <taxon>Saccharomyces</taxon>
    </lineage>
</organism>
<evidence type="ECO:0000256" key="1">
    <source>
        <dbReference type="SAM" id="MobiDB-lite"/>
    </source>
</evidence>
<dbReference type="Proteomes" id="UP001162090">
    <property type="component" value="Chromosome 5"/>
</dbReference>
<name>A0AA35JI41_SACUV</name>
<dbReference type="EMBL" id="OX365916">
    <property type="protein sequence ID" value="CAI4060393.1"/>
    <property type="molecule type" value="Genomic_DNA"/>
</dbReference>
<evidence type="ECO:0000313" key="3">
    <source>
        <dbReference type="Proteomes" id="UP001162090"/>
    </source>
</evidence>
<feature type="compositionally biased region" description="Basic and acidic residues" evidence="1">
    <location>
        <begin position="133"/>
        <end position="150"/>
    </location>
</feature>
<reference evidence="2" key="1">
    <citation type="submission" date="2022-10" db="EMBL/GenBank/DDBJ databases">
        <authorList>
            <person name="Byrne P K."/>
        </authorList>
    </citation>
    <scope>NUCLEOTIDE SEQUENCE</scope>
    <source>
        <strain evidence="2">CBS7001</strain>
    </source>
</reference>
<feature type="region of interest" description="Disordered" evidence="1">
    <location>
        <begin position="1"/>
        <end position="45"/>
    </location>
</feature>